<evidence type="ECO:0000313" key="2">
    <source>
        <dbReference type="EMBL" id="RXK87153.1"/>
    </source>
</evidence>
<dbReference type="Pfam" id="PF13459">
    <property type="entry name" value="Fer4_15"/>
    <property type="match status" value="1"/>
</dbReference>
<dbReference type="SUPFAM" id="SSF54862">
    <property type="entry name" value="4Fe-4S ferredoxins"/>
    <property type="match status" value="1"/>
</dbReference>
<organism evidence="2 3">
    <name type="scientific">Filimonas effusa</name>
    <dbReference type="NCBI Taxonomy" id="2508721"/>
    <lineage>
        <taxon>Bacteria</taxon>
        <taxon>Pseudomonadati</taxon>
        <taxon>Bacteroidota</taxon>
        <taxon>Chitinophagia</taxon>
        <taxon>Chitinophagales</taxon>
        <taxon>Chitinophagaceae</taxon>
        <taxon>Filimonas</taxon>
    </lineage>
</organism>
<protein>
    <submittedName>
        <fullName evidence="2">Ferredoxin</fullName>
    </submittedName>
</protein>
<proteinExistence type="predicted"/>
<dbReference type="InterPro" id="IPR017896">
    <property type="entry name" value="4Fe4S_Fe-S-bd"/>
</dbReference>
<dbReference type="OrthoDB" id="1524937at2"/>
<name>A0A4Q1DEN8_9BACT</name>
<accession>A0A4Q1DEN8</accession>
<feature type="domain" description="4Fe-4S ferredoxin-type" evidence="1">
    <location>
        <begin position="2"/>
        <end position="30"/>
    </location>
</feature>
<evidence type="ECO:0000259" key="1">
    <source>
        <dbReference type="PROSITE" id="PS51379"/>
    </source>
</evidence>
<dbReference type="AlphaFoldDB" id="A0A4Q1DEN8"/>
<dbReference type="EMBL" id="SDHZ01000001">
    <property type="protein sequence ID" value="RXK87153.1"/>
    <property type="molecule type" value="Genomic_DNA"/>
</dbReference>
<sequence length="73" mass="8504">MPKIIQYRDKCIGCGICFEMQPELWRMSRKDGKAVLLRAEEKKHTFVLQVSNQVFEETKTVSEACPVRIIKMS</sequence>
<dbReference type="Gene3D" id="3.30.70.20">
    <property type="match status" value="1"/>
</dbReference>
<dbReference type="PROSITE" id="PS51379">
    <property type="entry name" value="4FE4S_FER_2"/>
    <property type="match status" value="1"/>
</dbReference>
<evidence type="ECO:0000313" key="3">
    <source>
        <dbReference type="Proteomes" id="UP000290545"/>
    </source>
</evidence>
<comment type="caution">
    <text evidence="2">The sequence shown here is derived from an EMBL/GenBank/DDBJ whole genome shotgun (WGS) entry which is preliminary data.</text>
</comment>
<reference evidence="2 3" key="1">
    <citation type="submission" date="2019-01" db="EMBL/GenBank/DDBJ databases">
        <title>Filimonas sp. strain TTM-71.</title>
        <authorList>
            <person name="Chen W.-M."/>
        </authorList>
    </citation>
    <scope>NUCLEOTIDE SEQUENCE [LARGE SCALE GENOMIC DNA]</scope>
    <source>
        <strain evidence="2 3">TTM-71</strain>
    </source>
</reference>
<keyword evidence="3" id="KW-1185">Reference proteome</keyword>
<dbReference type="RefSeq" id="WP_129002903.1">
    <property type="nucleotide sequence ID" value="NZ_SDHZ01000001.1"/>
</dbReference>
<dbReference type="Proteomes" id="UP000290545">
    <property type="component" value="Unassembled WGS sequence"/>
</dbReference>
<gene>
    <name evidence="2" type="ORF">ESB13_10345</name>
</gene>